<dbReference type="Proteomes" id="UP001162164">
    <property type="component" value="Unassembled WGS sequence"/>
</dbReference>
<organism evidence="1 2">
    <name type="scientific">Molorchus minor</name>
    <dbReference type="NCBI Taxonomy" id="1323400"/>
    <lineage>
        <taxon>Eukaryota</taxon>
        <taxon>Metazoa</taxon>
        <taxon>Ecdysozoa</taxon>
        <taxon>Arthropoda</taxon>
        <taxon>Hexapoda</taxon>
        <taxon>Insecta</taxon>
        <taxon>Pterygota</taxon>
        <taxon>Neoptera</taxon>
        <taxon>Endopterygota</taxon>
        <taxon>Coleoptera</taxon>
        <taxon>Polyphaga</taxon>
        <taxon>Cucujiformia</taxon>
        <taxon>Chrysomeloidea</taxon>
        <taxon>Cerambycidae</taxon>
        <taxon>Lamiinae</taxon>
        <taxon>Monochamini</taxon>
        <taxon>Molorchus</taxon>
    </lineage>
</organism>
<dbReference type="Pfam" id="PF05380">
    <property type="entry name" value="Peptidase_A17"/>
    <property type="match status" value="1"/>
</dbReference>
<evidence type="ECO:0000313" key="2">
    <source>
        <dbReference type="Proteomes" id="UP001162164"/>
    </source>
</evidence>
<keyword evidence="2" id="KW-1185">Reference proteome</keyword>
<proteinExistence type="predicted"/>
<dbReference type="PANTHER" id="PTHR47331">
    <property type="entry name" value="PHD-TYPE DOMAIN-CONTAINING PROTEIN"/>
    <property type="match status" value="1"/>
</dbReference>
<accession>A0ABQ9JTZ5</accession>
<sequence>MAQDEPDCRPENICNTGIYQNWLEFRDTFRSLIHDNISISHVQKFHYLRASLESDAALVIKSLEISSANYEVAWNTLLERYDNNKLLIHNHIKSLLYIMPLQKIQIYVSASYAETHYVQNCKNFLKLSPAERDKRARSLHLCINCLKRGHHSKVCRRGTCNKCSKKHHTLLHQEPCAQPTLSNSNPNANVENTLDVADTSVETSVTLSACGAILKQGGFQLRKFYSNNKDVLKYVDCTGSDFSVIDFGEHENAKTLGITWNPVHDKLMYKISNDFDETRISKRNILSSIAQIFDPLGLLAPCVILAKILMQRLWL</sequence>
<gene>
    <name evidence="1" type="ORF">NQ317_018026</name>
</gene>
<reference evidence="1" key="1">
    <citation type="journal article" date="2023" name="Insect Mol. Biol.">
        <title>Genome sequencing provides insights into the evolution of gene families encoding plant cell wall-degrading enzymes in longhorned beetles.</title>
        <authorList>
            <person name="Shin N.R."/>
            <person name="Okamura Y."/>
            <person name="Kirsch R."/>
            <person name="Pauchet Y."/>
        </authorList>
    </citation>
    <scope>NUCLEOTIDE SEQUENCE</scope>
    <source>
        <strain evidence="1">MMC_N1</strain>
    </source>
</reference>
<dbReference type="InterPro" id="IPR005312">
    <property type="entry name" value="DUF1759"/>
</dbReference>
<dbReference type="EMBL" id="JAPWTJ010000208">
    <property type="protein sequence ID" value="KAJ8981054.1"/>
    <property type="molecule type" value="Genomic_DNA"/>
</dbReference>
<comment type="caution">
    <text evidence="1">The sequence shown here is derived from an EMBL/GenBank/DDBJ whole genome shotgun (WGS) entry which is preliminary data.</text>
</comment>
<name>A0ABQ9JTZ5_9CUCU</name>
<protein>
    <submittedName>
        <fullName evidence="1">Uncharacterized protein</fullName>
    </submittedName>
</protein>
<dbReference type="InterPro" id="IPR008042">
    <property type="entry name" value="Retrotrans_Pao"/>
</dbReference>
<evidence type="ECO:0000313" key="1">
    <source>
        <dbReference type="EMBL" id="KAJ8981054.1"/>
    </source>
</evidence>
<dbReference type="Pfam" id="PF03564">
    <property type="entry name" value="DUF1759"/>
    <property type="match status" value="1"/>
</dbReference>